<proteinExistence type="inferred from homology"/>
<comment type="caution">
    <text evidence="10">The sequence shown here is derived from an EMBL/GenBank/DDBJ whole genome shotgun (WGS) entry which is preliminary data.</text>
</comment>
<evidence type="ECO:0000256" key="7">
    <source>
        <dbReference type="ARBA" id="ARBA00049127"/>
    </source>
</evidence>
<dbReference type="InterPro" id="IPR002433">
    <property type="entry name" value="Orn_de-COase"/>
</dbReference>
<dbReference type="FunFam" id="3.20.20.10:FF:000008">
    <property type="entry name" value="Ornithine decarboxylase"/>
    <property type="match status" value="1"/>
</dbReference>
<evidence type="ECO:0000256" key="8">
    <source>
        <dbReference type="PIRSR" id="PIRSR600183-50"/>
    </source>
</evidence>
<dbReference type="PROSITE" id="PS00879">
    <property type="entry name" value="ODR_DC_2_2"/>
    <property type="match status" value="1"/>
</dbReference>
<sequence length="381" mass="42190">MNRQIKNHNGYLKKLRASFPRLAKKHGTPLFIISHTLLLAQLARFRKFLPRVEPFYAVKANPNPEVIKTLAAQGCGFDVASPPEIEWSLNAGALPERLIFANTIKKPAAIQYAGRHRVYLMTFDSEYELNKIARFCPRAKVVIRIKVPNVGSVVELSLKFGVEPVDAIPLLVKAKKLGLEPAGISFHVGSQCLQGNNYLDALEIARMLLNEAQNRDLNLKLIDIGGGFPIRHFDTDPDWFAEIAPALNLEISRLFPDDIRIIAEPGRAIVGPAGFLLLSVIGKSIRNNKHWYYLDDGVYGALSGMIFDHCKYQFTALKRGPTQLTTLAGPTCDSLDIISTAEELPELEIGDLLYVSNIGAYSIAHATHFNGIPPAKTIFVP</sequence>
<dbReference type="PROSITE" id="PS00878">
    <property type="entry name" value="ODR_DC_2_1"/>
    <property type="match status" value="1"/>
</dbReference>
<dbReference type="GO" id="GO:0004586">
    <property type="term" value="F:ornithine decarboxylase activity"/>
    <property type="evidence" value="ECO:0007669"/>
    <property type="project" value="UniProtKB-EC"/>
</dbReference>
<dbReference type="InterPro" id="IPR022657">
    <property type="entry name" value="De-COase2_CS"/>
</dbReference>
<evidence type="ECO:0000259" key="9">
    <source>
        <dbReference type="Pfam" id="PF02784"/>
    </source>
</evidence>
<dbReference type="InterPro" id="IPR009006">
    <property type="entry name" value="Ala_racemase/Decarboxylase_C"/>
</dbReference>
<comment type="catalytic activity">
    <reaction evidence="7">
        <text>L-ornithine + H(+) = putrescine + CO2</text>
        <dbReference type="Rhea" id="RHEA:22964"/>
        <dbReference type="ChEBI" id="CHEBI:15378"/>
        <dbReference type="ChEBI" id="CHEBI:16526"/>
        <dbReference type="ChEBI" id="CHEBI:46911"/>
        <dbReference type="ChEBI" id="CHEBI:326268"/>
        <dbReference type="EC" id="4.1.1.17"/>
    </reaction>
</comment>
<evidence type="ECO:0000313" key="10">
    <source>
        <dbReference type="EMBL" id="HGD13031.1"/>
    </source>
</evidence>
<evidence type="ECO:0000256" key="1">
    <source>
        <dbReference type="ARBA" id="ARBA00001933"/>
    </source>
</evidence>
<organism evidence="10">
    <name type="scientific">candidate division WOR-3 bacterium</name>
    <dbReference type="NCBI Taxonomy" id="2052148"/>
    <lineage>
        <taxon>Bacteria</taxon>
        <taxon>Bacteria division WOR-3</taxon>
    </lineage>
</organism>
<dbReference type="Gene3D" id="3.20.20.10">
    <property type="entry name" value="Alanine racemase"/>
    <property type="match status" value="1"/>
</dbReference>
<keyword evidence="4" id="KW-0456">Lyase</keyword>
<evidence type="ECO:0000256" key="4">
    <source>
        <dbReference type="ARBA" id="ARBA00023239"/>
    </source>
</evidence>
<comment type="pathway">
    <text evidence="5">Amine and polyamine biosynthesis; putrescine biosynthesis via L-ornithine pathway; putrescine from L-ornithine: step 1/1.</text>
</comment>
<evidence type="ECO:0000256" key="5">
    <source>
        <dbReference type="ARBA" id="ARBA00034115"/>
    </source>
</evidence>
<evidence type="ECO:0000256" key="3">
    <source>
        <dbReference type="ARBA" id="ARBA00022898"/>
    </source>
</evidence>
<feature type="domain" description="Orn/DAP/Arg decarboxylase 2 N-terminal" evidence="9">
    <location>
        <begin position="40"/>
        <end position="271"/>
    </location>
</feature>
<accession>A0A7V3PT43</accession>
<dbReference type="CDD" id="cd00622">
    <property type="entry name" value="PLPDE_III_ODC"/>
    <property type="match status" value="1"/>
</dbReference>
<name>A0A7V3PT43_UNCW3</name>
<reference evidence="10" key="1">
    <citation type="journal article" date="2020" name="mSystems">
        <title>Genome- and Community-Level Interaction Insights into Carbon Utilization and Element Cycling Functions of Hydrothermarchaeota in Hydrothermal Sediment.</title>
        <authorList>
            <person name="Zhou Z."/>
            <person name="Liu Y."/>
            <person name="Xu W."/>
            <person name="Pan J."/>
            <person name="Luo Z.H."/>
            <person name="Li M."/>
        </authorList>
    </citation>
    <scope>NUCLEOTIDE SEQUENCE [LARGE SCALE GENOMIC DNA]</scope>
    <source>
        <strain evidence="10">SpSt-914</strain>
    </source>
</reference>
<evidence type="ECO:0000256" key="6">
    <source>
        <dbReference type="ARBA" id="ARBA00034138"/>
    </source>
</evidence>
<dbReference type="InterPro" id="IPR000183">
    <property type="entry name" value="Orn/DAP/Arg_de-COase"/>
</dbReference>
<feature type="active site" description="Proton donor" evidence="8">
    <location>
        <position position="332"/>
    </location>
</feature>
<evidence type="ECO:0000256" key="2">
    <source>
        <dbReference type="ARBA" id="ARBA00008872"/>
    </source>
</evidence>
<dbReference type="SUPFAM" id="SSF51419">
    <property type="entry name" value="PLP-binding barrel"/>
    <property type="match status" value="1"/>
</dbReference>
<dbReference type="PANTHER" id="PTHR11482:SF6">
    <property type="entry name" value="ORNITHINE DECARBOXYLASE 1-RELATED"/>
    <property type="match status" value="1"/>
</dbReference>
<gene>
    <name evidence="10" type="ORF">ENX16_02995</name>
</gene>
<dbReference type="SUPFAM" id="SSF50621">
    <property type="entry name" value="Alanine racemase C-terminal domain-like"/>
    <property type="match status" value="1"/>
</dbReference>
<comment type="similarity">
    <text evidence="2">Belongs to the Orn/Lys/Arg decarboxylase class-II family.</text>
</comment>
<dbReference type="InterPro" id="IPR022644">
    <property type="entry name" value="De-COase2_N"/>
</dbReference>
<dbReference type="PRINTS" id="PR01179">
    <property type="entry name" value="ODADCRBXLASE"/>
</dbReference>
<dbReference type="PANTHER" id="PTHR11482">
    <property type="entry name" value="ARGININE/DIAMINOPIMELATE/ORNITHINE DECARBOXYLASE"/>
    <property type="match status" value="1"/>
</dbReference>
<comment type="cofactor">
    <cofactor evidence="1 8">
        <name>pyridoxal 5'-phosphate</name>
        <dbReference type="ChEBI" id="CHEBI:597326"/>
    </cofactor>
</comment>
<dbReference type="GO" id="GO:0005737">
    <property type="term" value="C:cytoplasm"/>
    <property type="evidence" value="ECO:0007669"/>
    <property type="project" value="TreeGrafter"/>
</dbReference>
<dbReference type="GO" id="GO:0033387">
    <property type="term" value="P:putrescine biosynthetic process from arginine, via ornithine"/>
    <property type="evidence" value="ECO:0007669"/>
    <property type="project" value="TreeGrafter"/>
</dbReference>
<dbReference type="EC" id="4.1.1.17" evidence="6"/>
<dbReference type="Pfam" id="PF02784">
    <property type="entry name" value="Orn_Arg_deC_N"/>
    <property type="match status" value="1"/>
</dbReference>
<dbReference type="Gene3D" id="2.40.37.10">
    <property type="entry name" value="Lyase, Ornithine Decarboxylase, Chain A, domain 1"/>
    <property type="match status" value="1"/>
</dbReference>
<protein>
    <recommendedName>
        <fullName evidence="6">ornithine decarboxylase</fullName>
        <ecNumber evidence="6">4.1.1.17</ecNumber>
    </recommendedName>
</protein>
<dbReference type="PRINTS" id="PR01182">
    <property type="entry name" value="ORNDCRBXLASE"/>
</dbReference>
<dbReference type="InterPro" id="IPR029066">
    <property type="entry name" value="PLP-binding_barrel"/>
</dbReference>
<dbReference type="AlphaFoldDB" id="A0A7V3PT43"/>
<dbReference type="EMBL" id="DTMZ01000068">
    <property type="protein sequence ID" value="HGD13031.1"/>
    <property type="molecule type" value="Genomic_DNA"/>
</dbReference>
<keyword evidence="3 8" id="KW-0663">Pyridoxal phosphate</keyword>
<feature type="modified residue" description="N6-(pyridoxal phosphate)lysine" evidence="8">
    <location>
        <position position="59"/>
    </location>
</feature>
<dbReference type="InterPro" id="IPR022653">
    <property type="entry name" value="De-COase2_pyr-phos_BS"/>
</dbReference>